<keyword evidence="3" id="KW-0201">Cytochrome c-type biogenesis</keyword>
<keyword evidence="2" id="KW-0349">Heme</keyword>
<reference evidence="6" key="1">
    <citation type="submission" date="2006-10" db="EMBL/GenBank/DDBJ databases">
        <title>Complete sequence of Solibacter usitatus Ellin6076.</title>
        <authorList>
            <consortium name="US DOE Joint Genome Institute"/>
            <person name="Copeland A."/>
            <person name="Lucas S."/>
            <person name="Lapidus A."/>
            <person name="Barry K."/>
            <person name="Detter J.C."/>
            <person name="Glavina del Rio T."/>
            <person name="Hammon N."/>
            <person name="Israni S."/>
            <person name="Dalin E."/>
            <person name="Tice H."/>
            <person name="Pitluck S."/>
            <person name="Thompson L.S."/>
            <person name="Brettin T."/>
            <person name="Bruce D."/>
            <person name="Han C."/>
            <person name="Tapia R."/>
            <person name="Gilna P."/>
            <person name="Schmutz J."/>
            <person name="Larimer F."/>
            <person name="Land M."/>
            <person name="Hauser L."/>
            <person name="Kyrpides N."/>
            <person name="Mikhailova N."/>
            <person name="Janssen P.H."/>
            <person name="Kuske C.R."/>
            <person name="Richardson P."/>
        </authorList>
    </citation>
    <scope>NUCLEOTIDE SEQUENCE</scope>
    <source>
        <strain evidence="6">Ellin6076</strain>
    </source>
</reference>
<gene>
    <name evidence="6" type="ordered locus">Acid_4231</name>
</gene>
<dbReference type="EMBL" id="CP000473">
    <property type="protein sequence ID" value="ABJ85193.1"/>
    <property type="molecule type" value="Genomic_DNA"/>
</dbReference>
<dbReference type="InterPro" id="IPR004329">
    <property type="entry name" value="CcmE"/>
</dbReference>
<evidence type="ECO:0000256" key="3">
    <source>
        <dbReference type="ARBA" id="ARBA00022748"/>
    </source>
</evidence>
<evidence type="ECO:0000256" key="4">
    <source>
        <dbReference type="ARBA" id="ARBA00023136"/>
    </source>
</evidence>
<accession>Q01YS2</accession>
<feature type="compositionally biased region" description="Polar residues" evidence="5">
    <location>
        <begin position="139"/>
        <end position="148"/>
    </location>
</feature>
<dbReference type="Pfam" id="PF03100">
    <property type="entry name" value="CcmE"/>
    <property type="match status" value="1"/>
</dbReference>
<keyword evidence="2" id="KW-0408">Iron</keyword>
<name>Q01YS2_SOLUE</name>
<dbReference type="SUPFAM" id="SSF82093">
    <property type="entry name" value="Heme chaperone CcmE"/>
    <property type="match status" value="1"/>
</dbReference>
<protein>
    <submittedName>
        <fullName evidence="6">Cytochrome c-type biogenesis protein, CcmE-like protein</fullName>
    </submittedName>
</protein>
<dbReference type="HOGENOM" id="CLU_079503_3_2_0"/>
<dbReference type="STRING" id="234267.Acid_4231"/>
<dbReference type="GO" id="GO:0020037">
    <property type="term" value="F:heme binding"/>
    <property type="evidence" value="ECO:0007669"/>
    <property type="project" value="InterPro"/>
</dbReference>
<evidence type="ECO:0000313" key="6">
    <source>
        <dbReference type="EMBL" id="ABJ85193.1"/>
    </source>
</evidence>
<keyword evidence="2" id="KW-0479">Metal-binding</keyword>
<evidence type="ECO:0000256" key="5">
    <source>
        <dbReference type="SAM" id="MobiDB-lite"/>
    </source>
</evidence>
<dbReference type="KEGG" id="sus:Acid_4231"/>
<feature type="region of interest" description="Disordered" evidence="5">
    <location>
        <begin position="129"/>
        <end position="148"/>
    </location>
</feature>
<organism evidence="6">
    <name type="scientific">Solibacter usitatus (strain Ellin6076)</name>
    <dbReference type="NCBI Taxonomy" id="234267"/>
    <lineage>
        <taxon>Bacteria</taxon>
        <taxon>Pseudomonadati</taxon>
        <taxon>Acidobacteriota</taxon>
        <taxon>Terriglobia</taxon>
        <taxon>Bryobacterales</taxon>
        <taxon>Solibacteraceae</taxon>
        <taxon>Candidatus Solibacter</taxon>
    </lineage>
</organism>
<dbReference type="OrthoDB" id="121943at2"/>
<dbReference type="eggNOG" id="COG2332">
    <property type="taxonomic scope" value="Bacteria"/>
</dbReference>
<dbReference type="InParanoid" id="Q01YS2"/>
<dbReference type="InterPro" id="IPR012340">
    <property type="entry name" value="NA-bd_OB-fold"/>
</dbReference>
<dbReference type="AlphaFoldDB" id="Q01YS2"/>
<dbReference type="GO" id="GO:0005886">
    <property type="term" value="C:plasma membrane"/>
    <property type="evidence" value="ECO:0007669"/>
    <property type="project" value="InterPro"/>
</dbReference>
<dbReference type="InterPro" id="IPR036127">
    <property type="entry name" value="CcmE-like_sf"/>
</dbReference>
<keyword evidence="4" id="KW-0472">Membrane</keyword>
<evidence type="ECO:0000256" key="2">
    <source>
        <dbReference type="ARBA" id="ARBA00022617"/>
    </source>
</evidence>
<dbReference type="Gene3D" id="2.40.50.140">
    <property type="entry name" value="Nucleic acid-binding proteins"/>
    <property type="match status" value="1"/>
</dbReference>
<comment type="subcellular location">
    <subcellularLocation>
        <location evidence="1">Membrane</location>
    </subcellularLocation>
</comment>
<proteinExistence type="predicted"/>
<dbReference type="GO" id="GO:0017004">
    <property type="term" value="P:cytochrome complex assembly"/>
    <property type="evidence" value="ECO:0007669"/>
    <property type="project" value="UniProtKB-KW"/>
</dbReference>
<sequence length="148" mass="15812" precursor="true">MKKYGKFAALIVVVIGTLVWLATAGMKENQTYYKTIVELSQMGDRAYGARTRVGGDVEAGSIQRVGNQVQFVLVQDTTKLKVAYTGSDPLPDTFKDGAQALADGKLDKDGVFRAARIQAKCASKYEAKPGQLAPGKNAPNINTGKASI</sequence>
<dbReference type="GO" id="GO:0017003">
    <property type="term" value="P:protein-heme linkage"/>
    <property type="evidence" value="ECO:0007669"/>
    <property type="project" value="InterPro"/>
</dbReference>
<evidence type="ECO:0000256" key="1">
    <source>
        <dbReference type="ARBA" id="ARBA00004370"/>
    </source>
</evidence>